<feature type="transmembrane region" description="Helical" evidence="1">
    <location>
        <begin position="257"/>
        <end position="274"/>
    </location>
</feature>
<name>A0AA38CQ39_TAXCH</name>
<protein>
    <submittedName>
        <fullName evidence="2">Uncharacterized protein</fullName>
    </submittedName>
</protein>
<dbReference type="AlphaFoldDB" id="A0AA38CQ39"/>
<accession>A0AA38CQ39</accession>
<keyword evidence="3" id="KW-1185">Reference proteome</keyword>
<dbReference type="Pfam" id="PF12056">
    <property type="entry name" value="DUF3537"/>
    <property type="match status" value="1"/>
</dbReference>
<evidence type="ECO:0000256" key="1">
    <source>
        <dbReference type="SAM" id="Phobius"/>
    </source>
</evidence>
<feature type="transmembrane region" description="Helical" evidence="1">
    <location>
        <begin position="184"/>
        <end position="212"/>
    </location>
</feature>
<reference evidence="2 3" key="1">
    <citation type="journal article" date="2021" name="Nat. Plants">
        <title>The Taxus genome provides insights into paclitaxel biosynthesis.</title>
        <authorList>
            <person name="Xiong X."/>
            <person name="Gou J."/>
            <person name="Liao Q."/>
            <person name="Li Y."/>
            <person name="Zhou Q."/>
            <person name="Bi G."/>
            <person name="Li C."/>
            <person name="Du R."/>
            <person name="Wang X."/>
            <person name="Sun T."/>
            <person name="Guo L."/>
            <person name="Liang H."/>
            <person name="Lu P."/>
            <person name="Wu Y."/>
            <person name="Zhang Z."/>
            <person name="Ro D.K."/>
            <person name="Shang Y."/>
            <person name="Huang S."/>
            <person name="Yan J."/>
        </authorList>
    </citation>
    <scope>NUCLEOTIDE SEQUENCE [LARGE SCALE GENOMIC DNA]</scope>
    <source>
        <strain evidence="2">Ta-2019</strain>
    </source>
</reference>
<feature type="transmembrane region" description="Helical" evidence="1">
    <location>
        <begin position="101"/>
        <end position="119"/>
    </location>
</feature>
<keyword evidence="1" id="KW-0812">Transmembrane</keyword>
<dbReference type="PANTHER" id="PTHR31963:SF2">
    <property type="entry name" value="ZINC FINGER CONSTANS-LIKE PROTEIN (DUF3537)"/>
    <property type="match status" value="1"/>
</dbReference>
<dbReference type="PANTHER" id="PTHR31963">
    <property type="entry name" value="RAS GUANINE NUCLEOTIDE EXCHANGE FACTOR K"/>
    <property type="match status" value="1"/>
</dbReference>
<dbReference type="Proteomes" id="UP000824469">
    <property type="component" value="Unassembled WGS sequence"/>
</dbReference>
<evidence type="ECO:0000313" key="3">
    <source>
        <dbReference type="Proteomes" id="UP000824469"/>
    </source>
</evidence>
<keyword evidence="1" id="KW-0472">Membrane</keyword>
<dbReference type="EMBL" id="JAHRHJ020000009">
    <property type="protein sequence ID" value="KAH9300693.1"/>
    <property type="molecule type" value="Genomic_DNA"/>
</dbReference>
<proteinExistence type="predicted"/>
<gene>
    <name evidence="2" type="ORF">KI387_012276</name>
</gene>
<evidence type="ECO:0000313" key="2">
    <source>
        <dbReference type="EMBL" id="KAH9300693.1"/>
    </source>
</evidence>
<organism evidence="2 3">
    <name type="scientific">Taxus chinensis</name>
    <name type="common">Chinese yew</name>
    <name type="synonym">Taxus wallichiana var. chinensis</name>
    <dbReference type="NCBI Taxonomy" id="29808"/>
    <lineage>
        <taxon>Eukaryota</taxon>
        <taxon>Viridiplantae</taxon>
        <taxon>Streptophyta</taxon>
        <taxon>Embryophyta</taxon>
        <taxon>Tracheophyta</taxon>
        <taxon>Spermatophyta</taxon>
        <taxon>Pinopsida</taxon>
        <taxon>Pinidae</taxon>
        <taxon>Conifers II</taxon>
        <taxon>Cupressales</taxon>
        <taxon>Taxaceae</taxon>
        <taxon>Taxus</taxon>
    </lineage>
</organism>
<feature type="transmembrane region" description="Helical" evidence="1">
    <location>
        <begin position="156"/>
        <end position="178"/>
    </location>
</feature>
<comment type="caution">
    <text evidence="2">The sequence shown here is derived from an EMBL/GenBank/DDBJ whole genome shotgun (WGS) entry which is preliminary data.</text>
</comment>
<dbReference type="InterPro" id="IPR021924">
    <property type="entry name" value="DUF3537"/>
</dbReference>
<feature type="transmembrane region" description="Helical" evidence="1">
    <location>
        <begin position="65"/>
        <end position="86"/>
    </location>
</feature>
<sequence>MAKGTADLEINVDSPRKDCEKPLLWSRIQCIPRSKEADVDPALVRLERLLLCLGIDHSTSHRATFGFFLFVLLGIAVPAVTLWATVCKIECRRIEVTKFEVMIQISGSILGAVSMLCMARNLRKYGLRKFLFVEVHNPLVRFRYDFKSQIRGSFSLLKWIIFPCFVVKVTREVLRIIYLDEESWWKHVVILIAILISWLYLTAVFLSACVLFNLVCNLQIVHVEDFAKLLEGTSDVSLFLKEHMYLRFQLYKISHRFRMFLLLAFLVVTGSQFMTLFETTYYRGTITFINAGDFLVSSAVQLVGAVLCLRAAAKTTHRSQRIASIASQWHALATCNASDTSESKDEANGNGPVQDVDPIYSLLAADYESDYDTSEDLTLPAESHFASNLASYHKRQALGKLAKLW</sequence>
<keyword evidence="1" id="KW-1133">Transmembrane helix</keyword>
<dbReference type="OMA" id="HRAQGIG"/>
<feature type="transmembrane region" description="Helical" evidence="1">
    <location>
        <begin position="294"/>
        <end position="313"/>
    </location>
</feature>